<dbReference type="PROSITE" id="PS51192">
    <property type="entry name" value="HELICASE_ATP_BIND_1"/>
    <property type="match status" value="1"/>
</dbReference>
<dbReference type="GO" id="GO:0006401">
    <property type="term" value="P:RNA catabolic process"/>
    <property type="evidence" value="ECO:0007669"/>
    <property type="project" value="InterPro"/>
</dbReference>
<keyword evidence="4" id="KW-0378">Hydrolase</keyword>
<comment type="subcellular location">
    <subcellularLocation>
        <location evidence="1">Nucleus</location>
    </subcellularLocation>
</comment>
<evidence type="ECO:0000256" key="9">
    <source>
        <dbReference type="ARBA" id="ARBA00061045"/>
    </source>
</evidence>
<dbReference type="SMART" id="SM00490">
    <property type="entry name" value="HELICc"/>
    <property type="match status" value="1"/>
</dbReference>
<dbReference type="InterPro" id="IPR050699">
    <property type="entry name" value="RNA-DNA_Helicase"/>
</dbReference>
<dbReference type="CDD" id="cd18024">
    <property type="entry name" value="DEXHc_Mtr4-like"/>
    <property type="match status" value="1"/>
</dbReference>
<dbReference type="PANTHER" id="PTHR12131">
    <property type="entry name" value="ATP-DEPENDENT RNA AND DNA HELICASE"/>
    <property type="match status" value="1"/>
</dbReference>
<keyword evidence="5" id="KW-0347">Helicase</keyword>
<dbReference type="InterPro" id="IPR048392">
    <property type="entry name" value="MTR4-like_stalk"/>
</dbReference>
<proteinExistence type="inferred from homology"/>
<dbReference type="GO" id="GO:0005654">
    <property type="term" value="C:nucleoplasm"/>
    <property type="evidence" value="ECO:0007669"/>
    <property type="project" value="UniProtKB-ARBA"/>
</dbReference>
<evidence type="ECO:0000256" key="2">
    <source>
        <dbReference type="ARBA" id="ARBA00012552"/>
    </source>
</evidence>
<dbReference type="InterPro" id="IPR025696">
    <property type="entry name" value="Beta-barrel_MTR4"/>
</dbReference>
<feature type="domain" description="Helicase C-terminal" evidence="13">
    <location>
        <begin position="325"/>
        <end position="526"/>
    </location>
</feature>
<dbReference type="FunFam" id="2.40.30.300:FF:000001">
    <property type="entry name" value="Mtr4 exosome RNA helicase"/>
    <property type="match status" value="1"/>
</dbReference>
<evidence type="ECO:0000256" key="7">
    <source>
        <dbReference type="ARBA" id="ARBA00023242"/>
    </source>
</evidence>
<dbReference type="FunFam" id="3.40.50.300:FF:000083">
    <property type="entry name" value="ATP-dependent RNA helicase DOB1"/>
    <property type="match status" value="1"/>
</dbReference>
<dbReference type="Gene3D" id="1.10.3380.30">
    <property type="match status" value="1"/>
</dbReference>
<dbReference type="Pfam" id="PF00270">
    <property type="entry name" value="DEAD"/>
    <property type="match status" value="1"/>
</dbReference>
<dbReference type="FunFam" id="3.40.50.300:FF:000141">
    <property type="entry name" value="ATP-dependent RNA helicase DOB1"/>
    <property type="match status" value="1"/>
</dbReference>
<dbReference type="CDD" id="cd13154">
    <property type="entry name" value="KOW_Mtr4"/>
    <property type="match status" value="1"/>
</dbReference>
<dbReference type="GO" id="GO:0003724">
    <property type="term" value="F:RNA helicase activity"/>
    <property type="evidence" value="ECO:0007669"/>
    <property type="project" value="UniProtKB-EC"/>
</dbReference>
<evidence type="ECO:0000256" key="3">
    <source>
        <dbReference type="ARBA" id="ARBA00022741"/>
    </source>
</evidence>
<evidence type="ECO:0000256" key="6">
    <source>
        <dbReference type="ARBA" id="ARBA00022840"/>
    </source>
</evidence>
<dbReference type="GO" id="GO:0016787">
    <property type="term" value="F:hydrolase activity"/>
    <property type="evidence" value="ECO:0007669"/>
    <property type="project" value="UniProtKB-KW"/>
</dbReference>
<protein>
    <recommendedName>
        <fullName evidence="2">RNA helicase</fullName>
        <ecNumber evidence="2">3.6.4.13</ecNumber>
    </recommendedName>
</protein>
<keyword evidence="10" id="KW-0175">Coiled coil</keyword>
<dbReference type="InterPro" id="IPR001650">
    <property type="entry name" value="Helicase_C-like"/>
</dbReference>
<dbReference type="Proteomes" id="UP000467841">
    <property type="component" value="Unassembled WGS sequence"/>
</dbReference>
<evidence type="ECO:0000256" key="11">
    <source>
        <dbReference type="SAM" id="MobiDB-lite"/>
    </source>
</evidence>
<evidence type="ECO:0000256" key="4">
    <source>
        <dbReference type="ARBA" id="ARBA00022801"/>
    </source>
</evidence>
<evidence type="ECO:0000256" key="10">
    <source>
        <dbReference type="SAM" id="Coils"/>
    </source>
</evidence>
<dbReference type="Gene3D" id="3.40.50.300">
    <property type="entry name" value="P-loop containing nucleotide triphosphate hydrolases"/>
    <property type="match status" value="2"/>
</dbReference>
<dbReference type="SMART" id="SM01142">
    <property type="entry name" value="DSHCT"/>
    <property type="match status" value="1"/>
</dbReference>
<dbReference type="GO" id="GO:0003723">
    <property type="term" value="F:RNA binding"/>
    <property type="evidence" value="ECO:0007669"/>
    <property type="project" value="InterPro"/>
</dbReference>
<dbReference type="InterPro" id="IPR012961">
    <property type="entry name" value="Ski2/MTR4_C"/>
</dbReference>
<feature type="compositionally biased region" description="Gly residues" evidence="11">
    <location>
        <begin position="307"/>
        <end position="321"/>
    </location>
</feature>
<dbReference type="Pfam" id="PF08148">
    <property type="entry name" value="DSHCT"/>
    <property type="match status" value="1"/>
</dbReference>
<organism evidence="14 15">
    <name type="scientific">Microthlaspi erraticum</name>
    <dbReference type="NCBI Taxonomy" id="1685480"/>
    <lineage>
        <taxon>Eukaryota</taxon>
        <taxon>Viridiplantae</taxon>
        <taxon>Streptophyta</taxon>
        <taxon>Embryophyta</taxon>
        <taxon>Tracheophyta</taxon>
        <taxon>Spermatophyta</taxon>
        <taxon>Magnoliopsida</taxon>
        <taxon>eudicotyledons</taxon>
        <taxon>Gunneridae</taxon>
        <taxon>Pentapetalae</taxon>
        <taxon>rosids</taxon>
        <taxon>malvids</taxon>
        <taxon>Brassicales</taxon>
        <taxon>Brassicaceae</taxon>
        <taxon>Coluteocarpeae</taxon>
        <taxon>Microthlaspi</taxon>
    </lineage>
</organism>
<reference evidence="14" key="1">
    <citation type="submission" date="2020-01" db="EMBL/GenBank/DDBJ databases">
        <authorList>
            <person name="Mishra B."/>
        </authorList>
    </citation>
    <scope>NUCLEOTIDE SEQUENCE [LARGE SCALE GENOMIC DNA]</scope>
</reference>
<comment type="catalytic activity">
    <reaction evidence="8">
        <text>ATP + H2O = ADP + phosphate + H(+)</text>
        <dbReference type="Rhea" id="RHEA:13065"/>
        <dbReference type="ChEBI" id="CHEBI:15377"/>
        <dbReference type="ChEBI" id="CHEBI:15378"/>
        <dbReference type="ChEBI" id="CHEBI:30616"/>
        <dbReference type="ChEBI" id="CHEBI:43474"/>
        <dbReference type="ChEBI" id="CHEBI:456216"/>
        <dbReference type="EC" id="3.6.4.13"/>
    </reaction>
</comment>
<evidence type="ECO:0000259" key="13">
    <source>
        <dbReference type="PROSITE" id="PS51194"/>
    </source>
</evidence>
<dbReference type="Pfam" id="PF13234">
    <property type="entry name" value="MTR4_beta-barrel"/>
    <property type="match status" value="1"/>
</dbReference>
<evidence type="ECO:0000259" key="12">
    <source>
        <dbReference type="PROSITE" id="PS51192"/>
    </source>
</evidence>
<evidence type="ECO:0000313" key="15">
    <source>
        <dbReference type="Proteomes" id="UP000467841"/>
    </source>
</evidence>
<name>A0A6D2K823_9BRAS</name>
<feature type="region of interest" description="Disordered" evidence="11">
    <location>
        <begin position="1"/>
        <end position="49"/>
    </location>
</feature>
<dbReference type="CDD" id="cd18795">
    <property type="entry name" value="SF2_C_Ski2"/>
    <property type="match status" value="1"/>
</dbReference>
<keyword evidence="3" id="KW-0547">Nucleotide-binding</keyword>
<keyword evidence="6" id="KW-0067">ATP-binding</keyword>
<comment type="similarity">
    <text evidence="9">Belongs to the DExH box helicase family. SKI2 subfamily.</text>
</comment>
<comment type="caution">
    <text evidence="14">The sequence shown here is derived from an EMBL/GenBank/DDBJ whole genome shotgun (WGS) entry which is preliminary data.</text>
</comment>
<feature type="domain" description="Helicase ATP-binding" evidence="12">
    <location>
        <begin position="90"/>
        <end position="246"/>
    </location>
</feature>
<evidence type="ECO:0000256" key="8">
    <source>
        <dbReference type="ARBA" id="ARBA00047984"/>
    </source>
</evidence>
<dbReference type="Pfam" id="PF21408">
    <property type="entry name" value="MTR4-like_stalk"/>
    <property type="match status" value="1"/>
</dbReference>
<dbReference type="Pfam" id="PF00271">
    <property type="entry name" value="Helicase_C"/>
    <property type="match status" value="1"/>
</dbReference>
<feature type="compositionally biased region" description="Basic and acidic residues" evidence="11">
    <location>
        <begin position="289"/>
        <end position="302"/>
    </location>
</feature>
<dbReference type="InterPro" id="IPR016438">
    <property type="entry name" value="SKI2-like"/>
</dbReference>
<evidence type="ECO:0000256" key="1">
    <source>
        <dbReference type="ARBA" id="ARBA00004123"/>
    </source>
</evidence>
<dbReference type="AlphaFoldDB" id="A0A6D2K823"/>
<dbReference type="InterPro" id="IPR014001">
    <property type="entry name" value="Helicase_ATP-bd"/>
</dbReference>
<gene>
    <name evidence="14" type="ORF">MERR_LOCUS31652</name>
</gene>
<dbReference type="OrthoDB" id="64767at2759"/>
<dbReference type="SMART" id="SM00487">
    <property type="entry name" value="DEXDc"/>
    <property type="match status" value="1"/>
</dbReference>
<dbReference type="EC" id="3.6.4.13" evidence="2"/>
<keyword evidence="7" id="KW-0539">Nucleus</keyword>
<dbReference type="EMBL" id="CACVBM020001298">
    <property type="protein sequence ID" value="CAA7044417.1"/>
    <property type="molecule type" value="Genomic_DNA"/>
</dbReference>
<dbReference type="PIRSF" id="PIRSF005198">
    <property type="entry name" value="Antiviral_helicase_SKI2"/>
    <property type="match status" value="1"/>
</dbReference>
<dbReference type="PANTHER" id="PTHR12131:SF7">
    <property type="entry name" value="EXOSOME RNA HELICASE MTR4"/>
    <property type="match status" value="1"/>
</dbReference>
<feature type="region of interest" description="Disordered" evidence="11">
    <location>
        <begin position="289"/>
        <end position="321"/>
    </location>
</feature>
<dbReference type="InterPro" id="IPR011545">
    <property type="entry name" value="DEAD/DEAH_box_helicase_dom"/>
</dbReference>
<dbReference type="FunFam" id="1.10.3380.30:FF:000006">
    <property type="entry name" value="DExH-box ATP-dependent RNA helicase DExH10"/>
    <property type="match status" value="1"/>
</dbReference>
<feature type="coiled-coil region" evidence="10">
    <location>
        <begin position="545"/>
        <end position="600"/>
    </location>
</feature>
<dbReference type="PROSITE" id="PS51194">
    <property type="entry name" value="HELICASE_CTER"/>
    <property type="match status" value="1"/>
</dbReference>
<dbReference type="GO" id="GO:0000460">
    <property type="term" value="P:maturation of 5.8S rRNA"/>
    <property type="evidence" value="ECO:0007669"/>
    <property type="project" value="TreeGrafter"/>
</dbReference>
<evidence type="ECO:0000256" key="5">
    <source>
        <dbReference type="ARBA" id="ARBA00022806"/>
    </source>
</evidence>
<dbReference type="GO" id="GO:0005524">
    <property type="term" value="F:ATP binding"/>
    <property type="evidence" value="ECO:0007669"/>
    <property type="project" value="UniProtKB-KW"/>
</dbReference>
<sequence length="997" mass="111909">MTTQMEESEALGKRKAAESSKLSDETPAQEPTTKRRSSQKRACVHEVAVPNGYTPTKEELIHGTLNDPVFNGDMAKTYPFQLDSFQSVSVACLERKESILVSAHTSAGKTAVAEYAIAMAFRDKQRVIYTSPLKALSNQKYRELQHEFQDVGLMTGDVTLSPNASCLVMTTEILRAMLYRGSEVLKEVAWVIFDEIHYMKDRERGVVWEESIIFLPPAIKMVFLSATMSNATEFAEWICSVHKQPCHVVYTDFRPTPLQHYAFPMGGGGLYLVVDENEQFREDNFIKMHDTFPKPKSTDGKRSANGKSGGRASKGGGGGGSGDSDVYKIVKMIMERKFQPVIIFSFSRRECEQHALSMSKLDFNTDEEKEVVEQVFSNAIQCLNEEDRSLPAIELMLPLLQRGIAVHHSGLLPVIKELVELLFQEGLVKALFATETFAMGLNMPAKTVVFTAVKKWDGDSHRYIGSGEYIQMSGRAGRRGKDERGICIIMIDEQMEMNILRDMMLGKPAPLLSTFRLSYYTILNLLSRAEGQFTAEFVIRHSFHQFQYEKALPDIENKVSKLEEEVATLDASGKAEVTEYHNLQLDIAQLEKKLMSEIIRPERVLCFLDTGRLVKIRESGIDWGWGVVVNVVKKASVGTSSASSHGGGYIVDTLLHCSTGLGENGAKPKPCPPRPGEKGEMHVVPVQLPLISALSRLRISVPSDLRPLEARQSILLAVQELSSRFPLGFPKLHPVKDMNIQDAEIVDLVSQIEEVEQKLLAHPVHKAQDDQQIKSFQRKAEVNFEIQQYKSKMRDSQLQKFRDELRNRSRVLKKLGHIDGDGVVQLKGRAACLIDTGDELLVTELMFNGTFNDLDHHQVAALASCFIPVDKSNEQVNLRNELTKPLQQLQDSARKIAEIQHECKLEINVEEYVESTIRPFLMDVIYSWSKGASFAEIIQMTDIFEGSIIRSARRLDEFLNQLRAAADAVGESRLESKFAAASESLRRGIMFANSLYL</sequence>
<dbReference type="InterPro" id="IPR027417">
    <property type="entry name" value="P-loop_NTPase"/>
</dbReference>
<accession>A0A6D2K823</accession>
<dbReference type="SUPFAM" id="SSF52540">
    <property type="entry name" value="P-loop containing nucleoside triphosphate hydrolases"/>
    <property type="match status" value="1"/>
</dbReference>
<dbReference type="Gene3D" id="2.40.30.300">
    <property type="match status" value="1"/>
</dbReference>
<keyword evidence="15" id="KW-1185">Reference proteome</keyword>
<evidence type="ECO:0000313" key="14">
    <source>
        <dbReference type="EMBL" id="CAA7044417.1"/>
    </source>
</evidence>
<feature type="compositionally biased region" description="Basic and acidic residues" evidence="11">
    <location>
        <begin position="10"/>
        <end position="24"/>
    </location>
</feature>